<dbReference type="InterPro" id="IPR038084">
    <property type="entry name" value="PduO/GlcC-like_sf"/>
</dbReference>
<dbReference type="Pfam" id="PF03928">
    <property type="entry name" value="HbpS-like"/>
    <property type="match status" value="1"/>
</dbReference>
<dbReference type="OrthoDB" id="9800768at2"/>
<dbReference type="GeneID" id="57904314"/>
<name>A0A380PYA0_YERFR</name>
<dbReference type="InterPro" id="IPR052517">
    <property type="entry name" value="GlcG_carb_metab_protein"/>
</dbReference>
<dbReference type="SUPFAM" id="SSF143744">
    <property type="entry name" value="GlcG-like"/>
    <property type="match status" value="1"/>
</dbReference>
<dbReference type="RefSeq" id="WP_004706323.1">
    <property type="nucleotide sequence ID" value="NZ_CABHXP010000277.1"/>
</dbReference>
<gene>
    <name evidence="1" type="ORF">NCTC11470_03678</name>
</gene>
<reference evidence="1 2" key="1">
    <citation type="submission" date="2018-06" db="EMBL/GenBank/DDBJ databases">
        <authorList>
            <consortium name="Pathogen Informatics"/>
            <person name="Doyle S."/>
        </authorList>
    </citation>
    <scope>NUCLEOTIDE SEQUENCE [LARGE SCALE GENOMIC DNA]</scope>
    <source>
        <strain evidence="1 2">NCTC11470</strain>
    </source>
</reference>
<dbReference type="Gene3D" id="3.30.450.150">
    <property type="entry name" value="Haem-degrading domain"/>
    <property type="match status" value="1"/>
</dbReference>
<sequence>MLTQLTLDTAQQAVSHALNLAKNDYNHRPLSVAVCDQQGFLLAFARMDGAKLLTIELTQRKAYTSCQLGATTDTFLQRLQNEQLDISYFGDARFTALPGGIPLLNANKQCIGAVAVGGLSAKEDHEAAVKVAQFMHELA</sequence>
<dbReference type="Proteomes" id="UP000254835">
    <property type="component" value="Unassembled WGS sequence"/>
</dbReference>
<dbReference type="PANTHER" id="PTHR34309:SF10">
    <property type="entry name" value="SLR1406 PROTEIN"/>
    <property type="match status" value="1"/>
</dbReference>
<proteinExistence type="predicted"/>
<accession>A0A380PYA0</accession>
<dbReference type="InterPro" id="IPR005624">
    <property type="entry name" value="PduO/GlcC-like"/>
</dbReference>
<dbReference type="PANTHER" id="PTHR34309">
    <property type="entry name" value="SLR1406 PROTEIN"/>
    <property type="match status" value="1"/>
</dbReference>
<protein>
    <submittedName>
        <fullName evidence="1">Uncharacterized conserved protein</fullName>
    </submittedName>
</protein>
<evidence type="ECO:0000313" key="1">
    <source>
        <dbReference type="EMBL" id="SUP78556.1"/>
    </source>
</evidence>
<dbReference type="AlphaFoldDB" id="A0A380PYA0"/>
<organism evidence="1 2">
    <name type="scientific">Yersinia frederiksenii</name>
    <dbReference type="NCBI Taxonomy" id="29484"/>
    <lineage>
        <taxon>Bacteria</taxon>
        <taxon>Pseudomonadati</taxon>
        <taxon>Pseudomonadota</taxon>
        <taxon>Gammaproteobacteria</taxon>
        <taxon>Enterobacterales</taxon>
        <taxon>Yersiniaceae</taxon>
        <taxon>Yersinia</taxon>
    </lineage>
</organism>
<dbReference type="EMBL" id="UHJA01000001">
    <property type="protein sequence ID" value="SUP78556.1"/>
    <property type="molecule type" value="Genomic_DNA"/>
</dbReference>
<evidence type="ECO:0000313" key="2">
    <source>
        <dbReference type="Proteomes" id="UP000254835"/>
    </source>
</evidence>